<feature type="transmembrane region" description="Helical" evidence="2">
    <location>
        <begin position="16"/>
        <end position="33"/>
    </location>
</feature>
<evidence type="ECO:0000256" key="1">
    <source>
        <dbReference type="SAM" id="MobiDB-lite"/>
    </source>
</evidence>
<feature type="compositionally biased region" description="Polar residues" evidence="1">
    <location>
        <begin position="112"/>
        <end position="136"/>
    </location>
</feature>
<keyword evidence="2" id="KW-0472">Membrane</keyword>
<feature type="transmembrane region" description="Helical" evidence="2">
    <location>
        <begin position="511"/>
        <end position="529"/>
    </location>
</feature>
<keyword evidence="2" id="KW-1133">Transmembrane helix</keyword>
<feature type="region of interest" description="Disordered" evidence="1">
    <location>
        <begin position="201"/>
        <end position="233"/>
    </location>
</feature>
<feature type="transmembrane region" description="Helical" evidence="2">
    <location>
        <begin position="352"/>
        <end position="371"/>
    </location>
</feature>
<dbReference type="AlphaFoldDB" id="M5RKR4"/>
<evidence type="ECO:0000313" key="4">
    <source>
        <dbReference type="Proteomes" id="UP000011991"/>
    </source>
</evidence>
<accession>M5RKR4</accession>
<keyword evidence="4" id="KW-1185">Reference proteome</keyword>
<dbReference type="Proteomes" id="UP000011991">
    <property type="component" value="Unassembled WGS sequence"/>
</dbReference>
<feature type="transmembrane region" description="Helical" evidence="2">
    <location>
        <begin position="242"/>
        <end position="260"/>
    </location>
</feature>
<feature type="compositionally biased region" description="Low complexity" evidence="1">
    <location>
        <begin position="141"/>
        <end position="153"/>
    </location>
</feature>
<dbReference type="EMBL" id="ANOG01000460">
    <property type="protein sequence ID" value="EMI19913.1"/>
    <property type="molecule type" value="Genomic_DNA"/>
</dbReference>
<gene>
    <name evidence="3" type="ORF">RMSM_03161</name>
</gene>
<feature type="transmembrane region" description="Helical" evidence="2">
    <location>
        <begin position="424"/>
        <end position="445"/>
    </location>
</feature>
<feature type="transmembrane region" description="Helical" evidence="2">
    <location>
        <begin position="457"/>
        <end position="477"/>
    </location>
</feature>
<reference evidence="3 4" key="1">
    <citation type="journal article" date="2013" name="Mar. Genomics">
        <title>Expression of sulfatases in Rhodopirellula baltica and the diversity of sulfatases in the genus Rhodopirellula.</title>
        <authorList>
            <person name="Wegner C.E."/>
            <person name="Richter-Heitmann T."/>
            <person name="Klindworth A."/>
            <person name="Klockow C."/>
            <person name="Richter M."/>
            <person name="Achstetter T."/>
            <person name="Glockner F.O."/>
            <person name="Harder J."/>
        </authorList>
    </citation>
    <scope>NUCLEOTIDE SEQUENCE [LARGE SCALE GENOMIC DNA]</scope>
    <source>
        <strain evidence="3 4">SM1</strain>
    </source>
</reference>
<sequence length="605" mass="66190">MLMSEILLYYKRPDPTTWVYLSSFLTIGLFFVFHRFWSIRNLDIFLLILLAPGLLMVHEGRRRQLQEIESEVITHRQNEIPPTSANSAKIDLNHGTQRTETGLRELVAANRLNPTPGNSIQPNPTQRNLTPRNLTQRPRDAATASSSSSSKLGASGGDVLVALTQAVPAEEPLDVTISDEEASVRAEAAFLAQPTMPLASESSESILGADGSMSGEASAADPESDADPETASEIDPEDIRRYGFISLFIVQFMLLIRLLLDPLMVRRPLLDPNLSSGGLTFIGVSLFIFMMANIVASTPRIQIEQGPKLGPGYALMNMLPAIPTRPVTDALAGSTQSDENELDASQSRLATIAKVLAILAHAAIVSGIVLIGNWHFGNMRAGVGCATLYLLMPYTAQMTGRVDHALPAALLLWAILFYRKPLVAGIFMGLAAGLVYYPFFLLPLWISFYWRRGVWRFTIGVAVMLGLLMMLLSLSGVESLVDHLRTMFGLFKPETKSNILGGIWGLGWNPIWRLPVIVGFVILCSFFAAWPAQKNLGTLIGCSAAVMVGAQFWHGYGGGLYIAWFLPLLLLTIFRPNLQDRIALKVVSDSSSKKRRPAALEVDAA</sequence>
<keyword evidence="2" id="KW-0812">Transmembrane</keyword>
<feature type="compositionally biased region" description="Acidic residues" evidence="1">
    <location>
        <begin position="222"/>
        <end position="233"/>
    </location>
</feature>
<proteinExistence type="predicted"/>
<organism evidence="3 4">
    <name type="scientific">Rhodopirellula maiorica SM1</name>
    <dbReference type="NCBI Taxonomy" id="1265738"/>
    <lineage>
        <taxon>Bacteria</taxon>
        <taxon>Pseudomonadati</taxon>
        <taxon>Planctomycetota</taxon>
        <taxon>Planctomycetia</taxon>
        <taxon>Pirellulales</taxon>
        <taxon>Pirellulaceae</taxon>
        <taxon>Novipirellula</taxon>
    </lineage>
</organism>
<name>M5RKR4_9BACT</name>
<comment type="caution">
    <text evidence="3">The sequence shown here is derived from an EMBL/GenBank/DDBJ whole genome shotgun (WGS) entry which is preliminary data.</text>
</comment>
<evidence type="ECO:0000313" key="3">
    <source>
        <dbReference type="EMBL" id="EMI19913.1"/>
    </source>
</evidence>
<feature type="transmembrane region" description="Helical" evidence="2">
    <location>
        <begin position="280"/>
        <end position="298"/>
    </location>
</feature>
<feature type="region of interest" description="Disordered" evidence="1">
    <location>
        <begin position="112"/>
        <end position="154"/>
    </location>
</feature>
<dbReference type="PATRIC" id="fig|1265738.3.peg.3157"/>
<protein>
    <submittedName>
        <fullName evidence="3">Putative membrane protein</fullName>
    </submittedName>
</protein>
<feature type="transmembrane region" description="Helical" evidence="2">
    <location>
        <begin position="560"/>
        <end position="578"/>
    </location>
</feature>
<evidence type="ECO:0000256" key="2">
    <source>
        <dbReference type="SAM" id="Phobius"/>
    </source>
</evidence>